<gene>
    <name evidence="2" type="ORF">ACA1_338960</name>
</gene>
<evidence type="ECO:0000256" key="1">
    <source>
        <dbReference type="SAM" id="MobiDB-lite"/>
    </source>
</evidence>
<dbReference type="EMBL" id="KB007919">
    <property type="protein sequence ID" value="ELR20396.1"/>
    <property type="molecule type" value="Genomic_DNA"/>
</dbReference>
<feature type="compositionally biased region" description="Basic residues" evidence="1">
    <location>
        <begin position="18"/>
        <end position="30"/>
    </location>
</feature>
<evidence type="ECO:0000313" key="3">
    <source>
        <dbReference type="Proteomes" id="UP000011083"/>
    </source>
</evidence>
<proteinExistence type="predicted"/>
<organism evidence="2 3">
    <name type="scientific">Acanthamoeba castellanii (strain ATCC 30010 / Neff)</name>
    <dbReference type="NCBI Taxonomy" id="1257118"/>
    <lineage>
        <taxon>Eukaryota</taxon>
        <taxon>Amoebozoa</taxon>
        <taxon>Discosea</taxon>
        <taxon>Longamoebia</taxon>
        <taxon>Centramoebida</taxon>
        <taxon>Acanthamoebidae</taxon>
        <taxon>Acanthamoeba</taxon>
    </lineage>
</organism>
<reference evidence="2 3" key="1">
    <citation type="journal article" date="2013" name="Genome Biol.">
        <title>Genome of Acanthamoeba castellanii highlights extensive lateral gene transfer and early evolution of tyrosine kinase signaling.</title>
        <authorList>
            <person name="Clarke M."/>
            <person name="Lohan A.J."/>
            <person name="Liu B."/>
            <person name="Lagkouvardos I."/>
            <person name="Roy S."/>
            <person name="Zafar N."/>
            <person name="Bertelli C."/>
            <person name="Schilde C."/>
            <person name="Kianianmomeni A."/>
            <person name="Burglin T.R."/>
            <person name="Frech C."/>
            <person name="Turcotte B."/>
            <person name="Kopec K.O."/>
            <person name="Synnott J.M."/>
            <person name="Choo C."/>
            <person name="Paponov I."/>
            <person name="Finkler A."/>
            <person name="Soon Heng Tan C."/>
            <person name="Hutchins A.P."/>
            <person name="Weinmeier T."/>
            <person name="Rattei T."/>
            <person name="Chu J.S."/>
            <person name="Gimenez G."/>
            <person name="Irimia M."/>
            <person name="Rigden D.J."/>
            <person name="Fitzpatrick D.A."/>
            <person name="Lorenzo-Morales J."/>
            <person name="Bateman A."/>
            <person name="Chiu C.H."/>
            <person name="Tang P."/>
            <person name="Hegemann P."/>
            <person name="Fromm H."/>
            <person name="Raoult D."/>
            <person name="Greub G."/>
            <person name="Miranda-Saavedra D."/>
            <person name="Chen N."/>
            <person name="Nash P."/>
            <person name="Ginger M.L."/>
            <person name="Horn M."/>
            <person name="Schaap P."/>
            <person name="Caler L."/>
            <person name="Loftus B."/>
        </authorList>
    </citation>
    <scope>NUCLEOTIDE SEQUENCE [LARGE SCALE GENOMIC DNA]</scope>
    <source>
        <strain evidence="2 3">Neff</strain>
    </source>
</reference>
<evidence type="ECO:0000313" key="2">
    <source>
        <dbReference type="EMBL" id="ELR20396.1"/>
    </source>
</evidence>
<name>L8H7D3_ACACF</name>
<dbReference type="VEuPathDB" id="AmoebaDB:ACA1_338960"/>
<protein>
    <submittedName>
        <fullName evidence="2">Uncharacterized protein</fullName>
    </submittedName>
</protein>
<dbReference type="GeneID" id="14921252"/>
<dbReference type="KEGG" id="acan:ACA1_338960"/>
<feature type="region of interest" description="Disordered" evidence="1">
    <location>
        <begin position="1"/>
        <end position="31"/>
    </location>
</feature>
<dbReference type="Proteomes" id="UP000011083">
    <property type="component" value="Unassembled WGS sequence"/>
</dbReference>
<keyword evidence="3" id="KW-1185">Reference proteome</keyword>
<feature type="compositionally biased region" description="Basic and acidic residues" evidence="1">
    <location>
        <begin position="1"/>
        <end position="10"/>
    </location>
</feature>
<accession>L8H7D3</accession>
<dbReference type="AlphaFoldDB" id="L8H7D3"/>
<dbReference type="RefSeq" id="XP_004342811.1">
    <property type="nucleotide sequence ID" value="XM_004342762.1"/>
</dbReference>
<sequence length="111" mass="12816">MWIKRQDKQQQQKVAVNNKRRSKAASHGRVQHTLPMLMSNLSSSWWKARSRDFKRARSWPATRRGLTVRICSIRSSFHRLPRIVPHCMGVTTHLAIASTSMPLVNLTPRGM</sequence>